<dbReference type="AlphaFoldDB" id="A0A2P8EBZ2"/>
<reference evidence="2 3" key="1">
    <citation type="submission" date="2018-03" db="EMBL/GenBank/DDBJ databases">
        <title>Genomic Encyclopedia of Archaeal and Bacterial Type Strains, Phase II (KMG-II): from individual species to whole genera.</title>
        <authorList>
            <person name="Goeker M."/>
        </authorList>
    </citation>
    <scope>NUCLEOTIDE SEQUENCE [LARGE SCALE GENOMIC DNA]</scope>
    <source>
        <strain evidence="2 3">DSM 45211</strain>
    </source>
</reference>
<evidence type="ECO:0000313" key="3">
    <source>
        <dbReference type="Proteomes" id="UP000243528"/>
    </source>
</evidence>
<dbReference type="EMBL" id="PYGE01000002">
    <property type="protein sequence ID" value="PSL06998.1"/>
    <property type="molecule type" value="Genomic_DNA"/>
</dbReference>
<gene>
    <name evidence="2" type="ORF">CLV30_102387</name>
</gene>
<evidence type="ECO:0000313" key="2">
    <source>
        <dbReference type="EMBL" id="PSL06998.1"/>
    </source>
</evidence>
<dbReference type="NCBIfam" id="NF035938">
    <property type="entry name" value="EboA_domain"/>
    <property type="match status" value="1"/>
</dbReference>
<dbReference type="InterPro" id="IPR047715">
    <property type="entry name" value="EboA_dom"/>
</dbReference>
<keyword evidence="3" id="KW-1185">Reference proteome</keyword>
<proteinExistence type="predicted"/>
<comment type="caution">
    <text evidence="2">The sequence shown here is derived from an EMBL/GenBank/DDBJ whole genome shotgun (WGS) entry which is preliminary data.</text>
</comment>
<evidence type="ECO:0000256" key="1">
    <source>
        <dbReference type="SAM" id="MobiDB-lite"/>
    </source>
</evidence>
<sequence length="236" mass="25110">MSATLERVTPHLDGQARAALSTLVDEVTANPGAISTLFPAVGRRVARGPSDADDPDGLRTPRLEDEARTALLVAAAEAWHTEPHRLVDEVSQLYRYGDTDEKRAVLRALPELEAVPGITDAGLSAVADALRTNDLRLIAAAMGRYAAAHLDDPSWRQGVLKCLFVGVPLDAVADLDRRSDAELARMVADYGNERVAAGRSVPSDAWRILNHDPDAVAGRLPAPAAASTAPAQSEED</sequence>
<name>A0A2P8EBZ2_9ACTN</name>
<evidence type="ECO:0008006" key="4">
    <source>
        <dbReference type="Google" id="ProtNLM"/>
    </source>
</evidence>
<accession>A0A2P8EBZ2</accession>
<feature type="region of interest" description="Disordered" evidence="1">
    <location>
        <begin position="216"/>
        <end position="236"/>
    </location>
</feature>
<dbReference type="Proteomes" id="UP000243528">
    <property type="component" value="Unassembled WGS sequence"/>
</dbReference>
<protein>
    <recommendedName>
        <fullName evidence="4">Sugar phosphate isomerase</fullName>
    </recommendedName>
</protein>
<organism evidence="2 3">
    <name type="scientific">Haloactinopolyspora alba</name>
    <dbReference type="NCBI Taxonomy" id="648780"/>
    <lineage>
        <taxon>Bacteria</taxon>
        <taxon>Bacillati</taxon>
        <taxon>Actinomycetota</taxon>
        <taxon>Actinomycetes</taxon>
        <taxon>Jiangellales</taxon>
        <taxon>Jiangellaceae</taxon>
        <taxon>Haloactinopolyspora</taxon>
    </lineage>
</organism>
<dbReference type="RefSeq" id="WP_170119627.1">
    <property type="nucleotide sequence ID" value="NZ_ML142898.1"/>
</dbReference>